<feature type="compositionally biased region" description="Polar residues" evidence="1">
    <location>
        <begin position="894"/>
        <end position="912"/>
    </location>
</feature>
<organism evidence="2 3">
    <name type="scientific">Podospora didyma</name>
    <dbReference type="NCBI Taxonomy" id="330526"/>
    <lineage>
        <taxon>Eukaryota</taxon>
        <taxon>Fungi</taxon>
        <taxon>Dikarya</taxon>
        <taxon>Ascomycota</taxon>
        <taxon>Pezizomycotina</taxon>
        <taxon>Sordariomycetes</taxon>
        <taxon>Sordariomycetidae</taxon>
        <taxon>Sordariales</taxon>
        <taxon>Podosporaceae</taxon>
        <taxon>Podospora</taxon>
    </lineage>
</organism>
<name>A0AAE0P3L9_9PEZI</name>
<comment type="caution">
    <text evidence="2">The sequence shown here is derived from an EMBL/GenBank/DDBJ whole genome shotgun (WGS) entry which is preliminary data.</text>
</comment>
<accession>A0AAE0P3L9</accession>
<dbReference type="Proteomes" id="UP001285441">
    <property type="component" value="Unassembled WGS sequence"/>
</dbReference>
<feature type="region of interest" description="Disordered" evidence="1">
    <location>
        <begin position="695"/>
        <end position="714"/>
    </location>
</feature>
<sequence>MATSAGGDDMSITARWKESLAEINIPKRGTRFTTLRCGAALWISDFIIRQLYGAIDESTSTKLIYVLPDSASTSIVLDRLADLGKDRFSAVTWEAMLSDLKHNKLRLNVIVVLDADCGRVSTTFMRVVMGLQQIWAKLELQNKSYSATAVVVTSTRASEDVFWDAGFVQRVFKNRVRQVVLRESCTPTPVFSYIGQDLKERIVDAVYQTLFFRTQAGHISHRPMNGPGTMVCVLPSELVHTSTSLISNRAIQTPTMLEIARMSNRPTNVSAFALTVQDFEGEWKAVQACDPKNKKVIFAESSMRFLPPISGAHHAILSSHIGYSYEQASSQIAEKVCQIDPVDVLRANALGQVSAWAPYSLIIRDSKIPDISENPALPPAWAQHSIETLLCLISDNEILATEKPTLKAPVQYSFVIDEMIQRLLFMGLIKVNGTLSNSTGQKWENYRLANASVVKVIEKITHGTALDLAEALLLDEIDRARTAIVKHALAALFAVSRVGPREIVAPVNDKMPGPSLSECRRLSNNGLVASMFGQGRLWETVGWLQMRQYAREDDTRRMNVKFLAQGVREYNRVFEQIMQRAGLPTTNTLPSVFTDKELIEIESALVRAWIEYLDYSPVLETKGESRMSEGVANKVCRFSVQPRRQRQAEHGSDLLTVVSSRSVSHVMVSLMQGHPGATKSDLFGKLIPRYREAIREQTRGQSPIPATKHEERPLDMASHAPYLEGPSTSATPPPPRGPRGGNPQNATRELRHNTGPSNIRMGGNAILPPVLDEEYQNYIWSKHDFGPVPPSRLKSVPGDLVHCEKVGWNVPLKMQNNSGLQQLNWYGRDPRRGDPNTGYIARVAVKPNAVEALGNTIMSLGIQHNSPAVGVSFEFESHRVFNERKQEFLALQGEASQQRPVSGLGNSASQKRSAPESPLAMREKWAKFS</sequence>
<feature type="region of interest" description="Disordered" evidence="1">
    <location>
        <begin position="719"/>
        <end position="764"/>
    </location>
</feature>
<evidence type="ECO:0000313" key="2">
    <source>
        <dbReference type="EMBL" id="KAK3392689.1"/>
    </source>
</evidence>
<reference evidence="2" key="2">
    <citation type="submission" date="2023-06" db="EMBL/GenBank/DDBJ databases">
        <authorList>
            <consortium name="Lawrence Berkeley National Laboratory"/>
            <person name="Haridas S."/>
            <person name="Hensen N."/>
            <person name="Bonometti L."/>
            <person name="Westerberg I."/>
            <person name="Brannstrom I.O."/>
            <person name="Guillou S."/>
            <person name="Cros-Aarteil S."/>
            <person name="Calhoun S."/>
            <person name="Kuo A."/>
            <person name="Mondo S."/>
            <person name="Pangilinan J."/>
            <person name="Riley R."/>
            <person name="LaButti K."/>
            <person name="Andreopoulos B."/>
            <person name="Lipzen A."/>
            <person name="Chen C."/>
            <person name="Yanf M."/>
            <person name="Daum C."/>
            <person name="Ng V."/>
            <person name="Clum A."/>
            <person name="Steindorff A."/>
            <person name="Ohm R."/>
            <person name="Martin F."/>
            <person name="Silar P."/>
            <person name="Natvig D."/>
            <person name="Lalanne C."/>
            <person name="Gautier V."/>
            <person name="Ament-velasquez S.L."/>
            <person name="Kruys A."/>
            <person name="Hutchinson M.I."/>
            <person name="Powell A.J."/>
            <person name="Barry K."/>
            <person name="Miller A.N."/>
            <person name="Grigoriev I.V."/>
            <person name="Debuchy R."/>
            <person name="Gladieux P."/>
            <person name="Thoren M.H."/>
            <person name="Johannesson H."/>
        </authorList>
    </citation>
    <scope>NUCLEOTIDE SEQUENCE</scope>
    <source>
        <strain evidence="2">CBS 232.78</strain>
    </source>
</reference>
<feature type="region of interest" description="Disordered" evidence="1">
    <location>
        <begin position="891"/>
        <end position="929"/>
    </location>
</feature>
<dbReference type="AlphaFoldDB" id="A0AAE0P3L9"/>
<keyword evidence="3" id="KW-1185">Reference proteome</keyword>
<gene>
    <name evidence="2" type="ORF">B0H63DRAFT_554197</name>
</gene>
<dbReference type="EMBL" id="JAULSW010000001">
    <property type="protein sequence ID" value="KAK3392689.1"/>
    <property type="molecule type" value="Genomic_DNA"/>
</dbReference>
<evidence type="ECO:0000313" key="3">
    <source>
        <dbReference type="Proteomes" id="UP001285441"/>
    </source>
</evidence>
<protein>
    <submittedName>
        <fullName evidence="2">Uncharacterized protein</fullName>
    </submittedName>
</protein>
<reference evidence="2" key="1">
    <citation type="journal article" date="2023" name="Mol. Phylogenet. Evol.">
        <title>Genome-scale phylogeny and comparative genomics of the fungal order Sordariales.</title>
        <authorList>
            <person name="Hensen N."/>
            <person name="Bonometti L."/>
            <person name="Westerberg I."/>
            <person name="Brannstrom I.O."/>
            <person name="Guillou S."/>
            <person name="Cros-Aarteil S."/>
            <person name="Calhoun S."/>
            <person name="Haridas S."/>
            <person name="Kuo A."/>
            <person name="Mondo S."/>
            <person name="Pangilinan J."/>
            <person name="Riley R."/>
            <person name="LaButti K."/>
            <person name="Andreopoulos B."/>
            <person name="Lipzen A."/>
            <person name="Chen C."/>
            <person name="Yan M."/>
            <person name="Daum C."/>
            <person name="Ng V."/>
            <person name="Clum A."/>
            <person name="Steindorff A."/>
            <person name="Ohm R.A."/>
            <person name="Martin F."/>
            <person name="Silar P."/>
            <person name="Natvig D.O."/>
            <person name="Lalanne C."/>
            <person name="Gautier V."/>
            <person name="Ament-Velasquez S.L."/>
            <person name="Kruys A."/>
            <person name="Hutchinson M.I."/>
            <person name="Powell A.J."/>
            <person name="Barry K."/>
            <person name="Miller A.N."/>
            <person name="Grigoriev I.V."/>
            <person name="Debuchy R."/>
            <person name="Gladieux P."/>
            <person name="Hiltunen Thoren M."/>
            <person name="Johannesson H."/>
        </authorList>
    </citation>
    <scope>NUCLEOTIDE SEQUENCE</scope>
    <source>
        <strain evidence="2">CBS 232.78</strain>
    </source>
</reference>
<evidence type="ECO:0000256" key="1">
    <source>
        <dbReference type="SAM" id="MobiDB-lite"/>
    </source>
</evidence>
<proteinExistence type="predicted"/>